<dbReference type="CDD" id="cd00462">
    <property type="entry name" value="PTH"/>
    <property type="match status" value="1"/>
</dbReference>
<dbReference type="AlphaFoldDB" id="A0A0R2CYK7"/>
<evidence type="ECO:0000256" key="1">
    <source>
        <dbReference type="ARBA" id="ARBA00013260"/>
    </source>
</evidence>
<dbReference type="RefSeq" id="WP_056977116.1">
    <property type="nucleotide sequence ID" value="NZ_AYZR01000001.1"/>
</dbReference>
<evidence type="ECO:0000256" key="7">
    <source>
        <dbReference type="ARBA" id="ARBA00050038"/>
    </source>
</evidence>
<evidence type="ECO:0000256" key="4">
    <source>
        <dbReference type="ARBA" id="ARBA00022884"/>
    </source>
</evidence>
<keyword evidence="3 8" id="KW-0378">Hydrolase</keyword>
<comment type="subunit">
    <text evidence="8">Monomer.</text>
</comment>
<protein>
    <recommendedName>
        <fullName evidence="7 8">Peptidyl-tRNA hydrolase</fullName>
        <shortName evidence="8">Pth</shortName>
        <ecNumber evidence="1 8">3.1.1.29</ecNumber>
    </recommendedName>
</protein>
<evidence type="ECO:0000256" key="3">
    <source>
        <dbReference type="ARBA" id="ARBA00022801"/>
    </source>
</evidence>
<comment type="function">
    <text evidence="8">Catalyzes the release of premature peptidyl moieties from peptidyl-tRNA molecules trapped in stalled 50S ribosomal subunits, and thus maintains levels of free tRNAs and 50S ribosomes.</text>
</comment>
<dbReference type="InterPro" id="IPR018171">
    <property type="entry name" value="Pept_tRNA_hydro_CS"/>
</dbReference>
<dbReference type="PROSITE" id="PS01195">
    <property type="entry name" value="PEPT_TRNA_HYDROL_1"/>
    <property type="match status" value="1"/>
</dbReference>
<keyword evidence="8" id="KW-0963">Cytoplasm</keyword>
<organism evidence="11 12">
    <name type="scientific">Lentilactobacillus senioris DSM 24302 = JCM 17472</name>
    <dbReference type="NCBI Taxonomy" id="1423802"/>
    <lineage>
        <taxon>Bacteria</taxon>
        <taxon>Bacillati</taxon>
        <taxon>Bacillota</taxon>
        <taxon>Bacilli</taxon>
        <taxon>Lactobacillales</taxon>
        <taxon>Lactobacillaceae</taxon>
        <taxon>Lentilactobacillus</taxon>
    </lineage>
</organism>
<feature type="binding site" evidence="8">
    <location>
        <position position="66"/>
    </location>
    <ligand>
        <name>tRNA</name>
        <dbReference type="ChEBI" id="CHEBI:17843"/>
    </ligand>
</feature>
<evidence type="ECO:0000313" key="11">
    <source>
        <dbReference type="EMBL" id="KRM94740.1"/>
    </source>
</evidence>
<dbReference type="Proteomes" id="UP000051256">
    <property type="component" value="Unassembled WGS sequence"/>
</dbReference>
<feature type="binding site" evidence="8">
    <location>
        <position position="14"/>
    </location>
    <ligand>
        <name>tRNA</name>
        <dbReference type="ChEBI" id="CHEBI:17843"/>
    </ligand>
</feature>
<evidence type="ECO:0000256" key="5">
    <source>
        <dbReference type="ARBA" id="ARBA00038063"/>
    </source>
</evidence>
<dbReference type="FunFam" id="3.40.50.1470:FF:000001">
    <property type="entry name" value="Peptidyl-tRNA hydrolase"/>
    <property type="match status" value="1"/>
</dbReference>
<dbReference type="NCBIfam" id="TIGR00447">
    <property type="entry name" value="pth"/>
    <property type="match status" value="1"/>
</dbReference>
<dbReference type="GO" id="GO:0005737">
    <property type="term" value="C:cytoplasm"/>
    <property type="evidence" value="ECO:0007669"/>
    <property type="project" value="UniProtKB-SubCell"/>
</dbReference>
<dbReference type="GO" id="GO:0000049">
    <property type="term" value="F:tRNA binding"/>
    <property type="evidence" value="ECO:0007669"/>
    <property type="project" value="UniProtKB-UniRule"/>
</dbReference>
<dbReference type="SUPFAM" id="SSF53178">
    <property type="entry name" value="Peptidyl-tRNA hydrolase-like"/>
    <property type="match status" value="1"/>
</dbReference>
<keyword evidence="12" id="KW-1185">Reference proteome</keyword>
<comment type="caution">
    <text evidence="11">The sequence shown here is derived from an EMBL/GenBank/DDBJ whole genome shotgun (WGS) entry which is preliminary data.</text>
</comment>
<dbReference type="Gene3D" id="3.40.50.1470">
    <property type="entry name" value="Peptidyl-tRNA hydrolase"/>
    <property type="match status" value="1"/>
</dbReference>
<feature type="binding site" evidence="8">
    <location>
        <position position="64"/>
    </location>
    <ligand>
        <name>tRNA</name>
        <dbReference type="ChEBI" id="CHEBI:17843"/>
    </ligand>
</feature>
<dbReference type="PATRIC" id="fig|1423802.4.peg.1055"/>
<dbReference type="InterPro" id="IPR036416">
    <property type="entry name" value="Pept_tRNA_hydro_sf"/>
</dbReference>
<evidence type="ECO:0000313" key="12">
    <source>
        <dbReference type="Proteomes" id="UP000051256"/>
    </source>
</evidence>
<keyword evidence="4 8" id="KW-0694">RNA-binding</keyword>
<dbReference type="EC" id="3.1.1.29" evidence="1 8"/>
<accession>A0A0R2CYK7</accession>
<proteinExistence type="inferred from homology"/>
<gene>
    <name evidence="8" type="primary">pth</name>
    <name evidence="11" type="ORF">FC56_GL001041</name>
</gene>
<comment type="subcellular location">
    <subcellularLocation>
        <location evidence="8">Cytoplasm</location>
    </subcellularLocation>
</comment>
<comment type="catalytic activity">
    <reaction evidence="6 8 9">
        <text>an N-acyl-L-alpha-aminoacyl-tRNA + H2O = an N-acyl-L-amino acid + a tRNA + H(+)</text>
        <dbReference type="Rhea" id="RHEA:54448"/>
        <dbReference type="Rhea" id="RHEA-COMP:10123"/>
        <dbReference type="Rhea" id="RHEA-COMP:13883"/>
        <dbReference type="ChEBI" id="CHEBI:15377"/>
        <dbReference type="ChEBI" id="CHEBI:15378"/>
        <dbReference type="ChEBI" id="CHEBI:59874"/>
        <dbReference type="ChEBI" id="CHEBI:78442"/>
        <dbReference type="ChEBI" id="CHEBI:138191"/>
        <dbReference type="EC" id="3.1.1.29"/>
    </reaction>
</comment>
<dbReference type="Pfam" id="PF01195">
    <property type="entry name" value="Pept_tRNA_hydro"/>
    <property type="match status" value="1"/>
</dbReference>
<dbReference type="GO" id="GO:0004045">
    <property type="term" value="F:peptidyl-tRNA hydrolase activity"/>
    <property type="evidence" value="ECO:0007669"/>
    <property type="project" value="UniProtKB-UniRule"/>
</dbReference>
<dbReference type="STRING" id="1423802.FC56_GL001041"/>
<dbReference type="GO" id="GO:0072344">
    <property type="term" value="P:rescue of stalled ribosome"/>
    <property type="evidence" value="ECO:0007669"/>
    <property type="project" value="UniProtKB-UniRule"/>
</dbReference>
<dbReference type="HAMAP" id="MF_00083">
    <property type="entry name" value="Pept_tRNA_hydro_bact"/>
    <property type="match status" value="1"/>
</dbReference>
<dbReference type="PROSITE" id="PS01196">
    <property type="entry name" value="PEPT_TRNA_HYDROL_2"/>
    <property type="match status" value="1"/>
</dbReference>
<evidence type="ECO:0000256" key="9">
    <source>
        <dbReference type="RuleBase" id="RU000673"/>
    </source>
</evidence>
<feature type="binding site" evidence="8">
    <location>
        <position position="112"/>
    </location>
    <ligand>
        <name>tRNA</name>
        <dbReference type="ChEBI" id="CHEBI:17843"/>
    </ligand>
</feature>
<comment type="similarity">
    <text evidence="5 8 10">Belongs to the PTH family.</text>
</comment>
<evidence type="ECO:0000256" key="2">
    <source>
        <dbReference type="ARBA" id="ARBA00022555"/>
    </source>
</evidence>
<dbReference type="PANTHER" id="PTHR17224">
    <property type="entry name" value="PEPTIDYL-TRNA HYDROLASE"/>
    <property type="match status" value="1"/>
</dbReference>
<comment type="function">
    <text evidence="8">Hydrolyzes ribosome-free peptidyl-tRNAs (with 1 or more amino acids incorporated), which drop off the ribosome during protein synthesis, or as a result of ribosome stalling.</text>
</comment>
<evidence type="ECO:0000256" key="6">
    <source>
        <dbReference type="ARBA" id="ARBA00048707"/>
    </source>
</evidence>
<name>A0A0R2CYK7_9LACO</name>
<reference evidence="11 12" key="1">
    <citation type="journal article" date="2015" name="Genome Announc.">
        <title>Expanding the biotechnology potential of lactobacilli through comparative genomics of 213 strains and associated genera.</title>
        <authorList>
            <person name="Sun Z."/>
            <person name="Harris H.M."/>
            <person name="McCann A."/>
            <person name="Guo C."/>
            <person name="Argimon S."/>
            <person name="Zhang W."/>
            <person name="Yang X."/>
            <person name="Jeffery I.B."/>
            <person name="Cooney J.C."/>
            <person name="Kagawa T.F."/>
            <person name="Liu W."/>
            <person name="Song Y."/>
            <person name="Salvetti E."/>
            <person name="Wrobel A."/>
            <person name="Rasinkangas P."/>
            <person name="Parkhill J."/>
            <person name="Rea M.C."/>
            <person name="O'Sullivan O."/>
            <person name="Ritari J."/>
            <person name="Douillard F.P."/>
            <person name="Paul Ross R."/>
            <person name="Yang R."/>
            <person name="Briner A.E."/>
            <person name="Felis G.E."/>
            <person name="de Vos W.M."/>
            <person name="Barrangou R."/>
            <person name="Klaenhammer T.R."/>
            <person name="Caufield P.W."/>
            <person name="Cui Y."/>
            <person name="Zhang H."/>
            <person name="O'Toole P.W."/>
        </authorList>
    </citation>
    <scope>NUCLEOTIDE SEQUENCE [LARGE SCALE GENOMIC DNA]</scope>
    <source>
        <strain evidence="11 12">DSM 24302</strain>
    </source>
</reference>
<dbReference type="PANTHER" id="PTHR17224:SF1">
    <property type="entry name" value="PEPTIDYL-TRNA HYDROLASE"/>
    <property type="match status" value="1"/>
</dbReference>
<keyword evidence="2 8" id="KW-0820">tRNA-binding</keyword>
<dbReference type="EMBL" id="AYZR01000001">
    <property type="protein sequence ID" value="KRM94740.1"/>
    <property type="molecule type" value="Genomic_DNA"/>
</dbReference>
<feature type="site" description="Stabilizes the basic form of H active site to accept a proton" evidence="8">
    <location>
        <position position="91"/>
    </location>
</feature>
<evidence type="ECO:0000256" key="10">
    <source>
        <dbReference type="RuleBase" id="RU004320"/>
    </source>
</evidence>
<dbReference type="GO" id="GO:0006515">
    <property type="term" value="P:protein quality control for misfolded or incompletely synthesized proteins"/>
    <property type="evidence" value="ECO:0007669"/>
    <property type="project" value="UniProtKB-UniRule"/>
</dbReference>
<dbReference type="InterPro" id="IPR001328">
    <property type="entry name" value="Pept_tRNA_hydro"/>
</dbReference>
<feature type="site" description="Discriminates between blocked and unblocked aminoacyl-tRNA" evidence="8">
    <location>
        <position position="9"/>
    </location>
</feature>
<evidence type="ECO:0000256" key="8">
    <source>
        <dbReference type="HAMAP-Rule" id="MF_00083"/>
    </source>
</evidence>
<feature type="active site" description="Proton acceptor" evidence="8">
    <location>
        <position position="19"/>
    </location>
</feature>
<sequence length="185" mass="20530">MKMIVGLGNIGPQYTKTRHNTGFMTVEAFANEHGILLNNRKMEAKFGIGVVDGHKVIVVEPTTFMNESGRAVHPLMEYYDVAVEDVIIVHDDMDLPLGKIRFRDKGSAGGHNGIKSIIEHLGTKEFARLKVGIEHPKQVSVVDYVLGKFTADQTPLLNQAIDKAEAGLLDWVNGMSIRDLENKYN</sequence>